<dbReference type="CDD" id="cd21141">
    <property type="entry name" value="Cas6_III-like"/>
    <property type="match status" value="1"/>
</dbReference>
<reference evidence="7" key="1">
    <citation type="submission" date="2021-01" db="EMBL/GenBank/DDBJ databases">
        <title>Draft genome sequence of Nasalis larvatus strain YZ03.</title>
        <authorList>
            <person name="Suzuki-Hashido N."/>
            <person name="Tsuchida S."/>
            <person name="Hayakawa T."/>
        </authorList>
    </citation>
    <scope>NUCLEOTIDE SEQUENCE [LARGE SCALE GENOMIC DNA]</scope>
    <source>
        <strain evidence="7">YZ03</strain>
    </source>
</reference>
<keyword evidence="2" id="KW-0255">Endonuclease</keyword>
<dbReference type="InterPro" id="IPR010156">
    <property type="entry name" value="CRISPR-assoc_prot_Cas6"/>
</dbReference>
<dbReference type="Pfam" id="PF10040">
    <property type="entry name" value="CRISPR_Cas6"/>
    <property type="match status" value="1"/>
</dbReference>
<keyword evidence="3" id="KW-0378">Hydrolase</keyword>
<evidence type="ECO:0000313" key="7">
    <source>
        <dbReference type="Proteomes" id="UP000616547"/>
    </source>
</evidence>
<protein>
    <recommendedName>
        <fullName evidence="5">CRISPR-associated protein Cas6 C-terminal domain-containing protein</fullName>
    </recommendedName>
</protein>
<sequence length="176" mass="20355">MLMDDDFTSFTLKSTEQQLFKILKKEKEILSNKELAQMFYRQDKAERLFQINVTTPMAFKTNGAYYNLPDVRLFFQSIMKKYNAIFENTEHIDLDLLDEICDKVSLVNFRIQSRRFYIHKAYINGFRGRLVFYCKGPETLASYVAMLLKFAEYSGAGVKTSLGMGSVKLGGEENNG</sequence>
<dbReference type="InterPro" id="IPR019267">
    <property type="entry name" value="CRISPR-assoc_Cas6_C"/>
</dbReference>
<evidence type="ECO:0000256" key="1">
    <source>
        <dbReference type="ARBA" id="ARBA00022722"/>
    </source>
</evidence>
<keyword evidence="1" id="KW-0540">Nuclease</keyword>
<evidence type="ECO:0000313" key="6">
    <source>
        <dbReference type="EMBL" id="GHW02088.1"/>
    </source>
</evidence>
<dbReference type="Gene3D" id="3.30.70.1900">
    <property type="match status" value="1"/>
</dbReference>
<dbReference type="EMBL" id="BOCI01000479">
    <property type="protein sequence ID" value="GHW02088.1"/>
    <property type="molecule type" value="Genomic_DNA"/>
</dbReference>
<evidence type="ECO:0000256" key="4">
    <source>
        <dbReference type="ARBA" id="ARBA00023118"/>
    </source>
</evidence>
<evidence type="ECO:0000256" key="3">
    <source>
        <dbReference type="ARBA" id="ARBA00022801"/>
    </source>
</evidence>
<evidence type="ECO:0000256" key="2">
    <source>
        <dbReference type="ARBA" id="ARBA00022759"/>
    </source>
</evidence>
<feature type="domain" description="CRISPR-associated protein Cas6 C-terminal" evidence="5">
    <location>
        <begin position="52"/>
        <end position="167"/>
    </location>
</feature>
<organism evidence="6 7">
    <name type="scientific">Lactobacillus nasalidis</name>
    <dbReference type="NCBI Taxonomy" id="2797258"/>
    <lineage>
        <taxon>Bacteria</taxon>
        <taxon>Bacillati</taxon>
        <taxon>Bacillota</taxon>
        <taxon>Bacilli</taxon>
        <taxon>Lactobacillales</taxon>
        <taxon>Lactobacillaceae</taxon>
        <taxon>Lactobacillus</taxon>
    </lineage>
</organism>
<name>A0ABQ3W6B4_9LACO</name>
<accession>A0ABQ3W6B4</accession>
<dbReference type="NCBIfam" id="TIGR01877">
    <property type="entry name" value="cas_cas6"/>
    <property type="match status" value="1"/>
</dbReference>
<proteinExistence type="predicted"/>
<evidence type="ECO:0000259" key="5">
    <source>
        <dbReference type="Pfam" id="PF10040"/>
    </source>
</evidence>
<comment type="caution">
    <text evidence="6">The sequence shown here is derived from an EMBL/GenBank/DDBJ whole genome shotgun (WGS) entry which is preliminary data.</text>
</comment>
<keyword evidence="7" id="KW-1185">Reference proteome</keyword>
<dbReference type="Proteomes" id="UP000616547">
    <property type="component" value="Unassembled WGS sequence"/>
</dbReference>
<keyword evidence="4" id="KW-0051">Antiviral defense</keyword>
<gene>
    <name evidence="6" type="ORF">lacNasYZ03_17750</name>
</gene>